<reference evidence="1 2" key="1">
    <citation type="journal article" date="2022" name="Hortic Res">
        <title>A haplotype resolved chromosomal level avocado genome allows analysis of novel avocado genes.</title>
        <authorList>
            <person name="Nath O."/>
            <person name="Fletcher S.J."/>
            <person name="Hayward A."/>
            <person name="Shaw L.M."/>
            <person name="Masouleh A.K."/>
            <person name="Furtado A."/>
            <person name="Henry R.J."/>
            <person name="Mitter N."/>
        </authorList>
    </citation>
    <scope>NUCLEOTIDE SEQUENCE [LARGE SCALE GENOMIC DNA]</scope>
    <source>
        <strain evidence="2">cv. Hass</strain>
    </source>
</reference>
<comment type="caution">
    <text evidence="1">The sequence shown here is derived from an EMBL/GenBank/DDBJ whole genome shotgun (WGS) entry which is preliminary data.</text>
</comment>
<name>A0ACC2K9U8_PERAE</name>
<keyword evidence="2" id="KW-1185">Reference proteome</keyword>
<dbReference type="EMBL" id="CM056812">
    <property type="protein sequence ID" value="KAJ8617683.1"/>
    <property type="molecule type" value="Genomic_DNA"/>
</dbReference>
<accession>A0ACC2K9U8</accession>
<sequence length="184" mass="20954">MGSFFSLSTCYSFVTESIQFRSFAVSSSPETGDFLQRPKSSSGQAPAKMRQAKPEEEEDETITELHREEEKRAANRDQSSVIVAHRLRKEEEAEGSCASSGYRTRNVSRKKTLQNRDKEKKNLRQLLQRSSSSSPAMHKKSGDRKREVRRWQQSGFSETGFPPCFSVLSIQKQAYSPFSALEFL</sequence>
<evidence type="ECO:0000313" key="1">
    <source>
        <dbReference type="EMBL" id="KAJ8617683.1"/>
    </source>
</evidence>
<dbReference type="Proteomes" id="UP001234297">
    <property type="component" value="Chromosome 4"/>
</dbReference>
<organism evidence="1 2">
    <name type="scientific">Persea americana</name>
    <name type="common">Avocado</name>
    <dbReference type="NCBI Taxonomy" id="3435"/>
    <lineage>
        <taxon>Eukaryota</taxon>
        <taxon>Viridiplantae</taxon>
        <taxon>Streptophyta</taxon>
        <taxon>Embryophyta</taxon>
        <taxon>Tracheophyta</taxon>
        <taxon>Spermatophyta</taxon>
        <taxon>Magnoliopsida</taxon>
        <taxon>Magnoliidae</taxon>
        <taxon>Laurales</taxon>
        <taxon>Lauraceae</taxon>
        <taxon>Persea</taxon>
    </lineage>
</organism>
<gene>
    <name evidence="1" type="ORF">MRB53_013869</name>
</gene>
<evidence type="ECO:0000313" key="2">
    <source>
        <dbReference type="Proteomes" id="UP001234297"/>
    </source>
</evidence>
<protein>
    <submittedName>
        <fullName evidence="1">Uncharacterized protein</fullName>
    </submittedName>
</protein>
<proteinExistence type="predicted"/>